<dbReference type="GO" id="GO:0043565">
    <property type="term" value="F:sequence-specific DNA binding"/>
    <property type="evidence" value="ECO:0007669"/>
    <property type="project" value="InterPro"/>
</dbReference>
<evidence type="ECO:0000256" key="11">
    <source>
        <dbReference type="PROSITE-ProRule" id="PRU00169"/>
    </source>
</evidence>
<dbReference type="SMART" id="SM00448">
    <property type="entry name" value="REC"/>
    <property type="match status" value="1"/>
</dbReference>
<dbReference type="GO" id="GO:0005524">
    <property type="term" value="F:ATP binding"/>
    <property type="evidence" value="ECO:0007669"/>
    <property type="project" value="UniProtKB-KW"/>
</dbReference>
<organism evidence="17 18">
    <name type="scientific">Emticicia agri</name>
    <dbReference type="NCBI Taxonomy" id="2492393"/>
    <lineage>
        <taxon>Bacteria</taxon>
        <taxon>Pseudomonadati</taxon>
        <taxon>Bacteroidota</taxon>
        <taxon>Cytophagia</taxon>
        <taxon>Cytophagales</taxon>
        <taxon>Leadbetterellaceae</taxon>
        <taxon>Emticicia</taxon>
    </lineage>
</organism>
<feature type="signal peptide" evidence="13">
    <location>
        <begin position="1"/>
        <end position="17"/>
    </location>
</feature>
<dbReference type="GO" id="GO:0000155">
    <property type="term" value="F:phosphorelay sensor kinase activity"/>
    <property type="evidence" value="ECO:0007669"/>
    <property type="project" value="InterPro"/>
</dbReference>
<dbReference type="Gene3D" id="3.40.50.2300">
    <property type="match status" value="1"/>
</dbReference>
<dbReference type="SUPFAM" id="SSF47384">
    <property type="entry name" value="Homodimeric domain of signal transducing histidine kinase"/>
    <property type="match status" value="1"/>
</dbReference>
<dbReference type="PROSITE" id="PS50110">
    <property type="entry name" value="RESPONSE_REGULATORY"/>
    <property type="match status" value="1"/>
</dbReference>
<dbReference type="InterPro" id="IPR005467">
    <property type="entry name" value="His_kinase_dom"/>
</dbReference>
<dbReference type="Gene3D" id="2.130.10.10">
    <property type="entry name" value="YVTN repeat-like/Quinoprotein amine dehydrogenase"/>
    <property type="match status" value="3"/>
</dbReference>
<keyword evidence="10" id="KW-0804">Transcription</keyword>
<dbReference type="Pfam" id="PF07494">
    <property type="entry name" value="Reg_prop"/>
    <property type="match status" value="3"/>
</dbReference>
<dbReference type="RefSeq" id="WP_130023874.1">
    <property type="nucleotide sequence ID" value="NZ_SEWF01000063.1"/>
</dbReference>
<dbReference type="InterPro" id="IPR004358">
    <property type="entry name" value="Sig_transdc_His_kin-like_C"/>
</dbReference>
<dbReference type="InterPro" id="IPR011047">
    <property type="entry name" value="Quinoprotein_ADH-like_sf"/>
</dbReference>
<feature type="domain" description="Histidine kinase" evidence="15">
    <location>
        <begin position="825"/>
        <end position="1043"/>
    </location>
</feature>
<dbReference type="Gene3D" id="3.30.565.10">
    <property type="entry name" value="Histidine kinase-like ATPase, C-terminal domain"/>
    <property type="match status" value="1"/>
</dbReference>
<dbReference type="PANTHER" id="PTHR43547">
    <property type="entry name" value="TWO-COMPONENT HISTIDINE KINASE"/>
    <property type="match status" value="1"/>
</dbReference>
<evidence type="ECO:0000256" key="3">
    <source>
        <dbReference type="ARBA" id="ARBA00022553"/>
    </source>
</evidence>
<dbReference type="CDD" id="cd16922">
    <property type="entry name" value="HATPase_EvgS-ArcB-TorS-like"/>
    <property type="match status" value="1"/>
</dbReference>
<evidence type="ECO:0000259" key="14">
    <source>
        <dbReference type="PROSITE" id="PS01124"/>
    </source>
</evidence>
<evidence type="ECO:0000256" key="13">
    <source>
        <dbReference type="SAM" id="SignalP"/>
    </source>
</evidence>
<dbReference type="Pfam" id="PF00072">
    <property type="entry name" value="Response_reg"/>
    <property type="match status" value="1"/>
</dbReference>
<comment type="caution">
    <text evidence="17">The sequence shown here is derived from an EMBL/GenBank/DDBJ whole genome shotgun (WGS) entry which is preliminary data.</text>
</comment>
<dbReference type="SUPFAM" id="SSF50998">
    <property type="entry name" value="Quinoprotein alcohol dehydrogenase-like"/>
    <property type="match status" value="1"/>
</dbReference>
<dbReference type="PROSITE" id="PS01124">
    <property type="entry name" value="HTH_ARAC_FAMILY_2"/>
    <property type="match status" value="1"/>
</dbReference>
<dbReference type="InterPro" id="IPR015943">
    <property type="entry name" value="WD40/YVTN_repeat-like_dom_sf"/>
</dbReference>
<dbReference type="InterPro" id="IPR018060">
    <property type="entry name" value="HTH_AraC"/>
</dbReference>
<dbReference type="InterPro" id="IPR003594">
    <property type="entry name" value="HATPase_dom"/>
</dbReference>
<dbReference type="SUPFAM" id="SSF46689">
    <property type="entry name" value="Homeodomain-like"/>
    <property type="match status" value="1"/>
</dbReference>
<evidence type="ECO:0000256" key="12">
    <source>
        <dbReference type="SAM" id="Phobius"/>
    </source>
</evidence>
<evidence type="ECO:0000256" key="6">
    <source>
        <dbReference type="ARBA" id="ARBA00022777"/>
    </source>
</evidence>
<keyword evidence="5" id="KW-0547">Nucleotide-binding</keyword>
<dbReference type="Gene3D" id="1.10.287.130">
    <property type="match status" value="1"/>
</dbReference>
<keyword evidence="6" id="KW-0418">Kinase</keyword>
<dbReference type="Pfam" id="PF12833">
    <property type="entry name" value="HTH_18"/>
    <property type="match status" value="1"/>
</dbReference>
<feature type="modified residue" description="4-aspartylphosphate" evidence="11">
    <location>
        <position position="1140"/>
    </location>
</feature>
<dbReference type="PRINTS" id="PR00344">
    <property type="entry name" value="BCTRLSENSOR"/>
</dbReference>
<keyword evidence="4" id="KW-0808">Transferase</keyword>
<dbReference type="InterPro" id="IPR013783">
    <property type="entry name" value="Ig-like_fold"/>
</dbReference>
<dbReference type="Proteomes" id="UP000293162">
    <property type="component" value="Unassembled WGS sequence"/>
</dbReference>
<dbReference type="SMART" id="SM00388">
    <property type="entry name" value="HisKA"/>
    <property type="match status" value="1"/>
</dbReference>
<dbReference type="SMART" id="SM00387">
    <property type="entry name" value="HATPase_c"/>
    <property type="match status" value="1"/>
</dbReference>
<keyword evidence="13" id="KW-0732">Signal</keyword>
<evidence type="ECO:0000313" key="18">
    <source>
        <dbReference type="Proteomes" id="UP000293162"/>
    </source>
</evidence>
<dbReference type="InterPro" id="IPR003661">
    <property type="entry name" value="HisK_dim/P_dom"/>
</dbReference>
<dbReference type="SUPFAM" id="SSF63829">
    <property type="entry name" value="Calcium-dependent phosphotriesterase"/>
    <property type="match status" value="1"/>
</dbReference>
<keyword evidence="8" id="KW-0902">Two-component regulatory system</keyword>
<dbReference type="InterPro" id="IPR001789">
    <property type="entry name" value="Sig_transdc_resp-reg_receiver"/>
</dbReference>
<evidence type="ECO:0000256" key="5">
    <source>
        <dbReference type="ARBA" id="ARBA00022741"/>
    </source>
</evidence>
<evidence type="ECO:0000256" key="10">
    <source>
        <dbReference type="ARBA" id="ARBA00023163"/>
    </source>
</evidence>
<dbReference type="InterPro" id="IPR011006">
    <property type="entry name" value="CheY-like_superfamily"/>
</dbReference>
<feature type="chain" id="PRO_5020895413" description="histidine kinase" evidence="13">
    <location>
        <begin position="18"/>
        <end position="1340"/>
    </location>
</feature>
<comment type="catalytic activity">
    <reaction evidence="1">
        <text>ATP + protein L-histidine = ADP + protein N-phospho-L-histidine.</text>
        <dbReference type="EC" id="2.7.13.3"/>
    </reaction>
</comment>
<evidence type="ECO:0000256" key="4">
    <source>
        <dbReference type="ARBA" id="ARBA00022679"/>
    </source>
</evidence>
<keyword evidence="9" id="KW-0805">Transcription regulation</keyword>
<dbReference type="Pfam" id="PF07495">
    <property type="entry name" value="Y_Y_Y"/>
    <property type="match status" value="1"/>
</dbReference>
<keyword evidence="18" id="KW-1185">Reference proteome</keyword>
<dbReference type="FunFam" id="3.30.565.10:FF:000037">
    <property type="entry name" value="Hybrid sensor histidine kinase/response regulator"/>
    <property type="match status" value="1"/>
</dbReference>
<feature type="transmembrane region" description="Helical" evidence="12">
    <location>
        <begin position="771"/>
        <end position="789"/>
    </location>
</feature>
<evidence type="ECO:0000256" key="2">
    <source>
        <dbReference type="ARBA" id="ARBA00012438"/>
    </source>
</evidence>
<evidence type="ECO:0000256" key="9">
    <source>
        <dbReference type="ARBA" id="ARBA00023015"/>
    </source>
</evidence>
<dbReference type="PROSITE" id="PS50109">
    <property type="entry name" value="HIS_KIN"/>
    <property type="match status" value="1"/>
</dbReference>
<dbReference type="PANTHER" id="PTHR43547:SF2">
    <property type="entry name" value="HYBRID SIGNAL TRANSDUCTION HISTIDINE KINASE C"/>
    <property type="match status" value="1"/>
</dbReference>
<dbReference type="CDD" id="cd00082">
    <property type="entry name" value="HisKA"/>
    <property type="match status" value="1"/>
</dbReference>
<feature type="domain" description="HTH araC/xylS-type" evidence="14">
    <location>
        <begin position="1242"/>
        <end position="1340"/>
    </location>
</feature>
<evidence type="ECO:0000313" key="17">
    <source>
        <dbReference type="EMBL" id="RYU92970.1"/>
    </source>
</evidence>
<evidence type="ECO:0000256" key="1">
    <source>
        <dbReference type="ARBA" id="ARBA00000085"/>
    </source>
</evidence>
<dbReference type="EMBL" id="SEWF01000063">
    <property type="protein sequence ID" value="RYU92970.1"/>
    <property type="molecule type" value="Genomic_DNA"/>
</dbReference>
<evidence type="ECO:0000256" key="8">
    <source>
        <dbReference type="ARBA" id="ARBA00023012"/>
    </source>
</evidence>
<dbReference type="InterPro" id="IPR011110">
    <property type="entry name" value="Reg_prop"/>
</dbReference>
<dbReference type="EC" id="2.7.13.3" evidence="2"/>
<dbReference type="InterPro" id="IPR036890">
    <property type="entry name" value="HATPase_C_sf"/>
</dbReference>
<keyword evidence="12" id="KW-0812">Transmembrane</keyword>
<dbReference type="InterPro" id="IPR036097">
    <property type="entry name" value="HisK_dim/P_sf"/>
</dbReference>
<proteinExistence type="predicted"/>
<dbReference type="Gene3D" id="2.60.40.10">
    <property type="entry name" value="Immunoglobulins"/>
    <property type="match status" value="1"/>
</dbReference>
<protein>
    <recommendedName>
        <fullName evidence="2">histidine kinase</fullName>
        <ecNumber evidence="2">2.7.13.3</ecNumber>
    </recommendedName>
</protein>
<dbReference type="CDD" id="cd17574">
    <property type="entry name" value="REC_OmpR"/>
    <property type="match status" value="1"/>
</dbReference>
<dbReference type="SUPFAM" id="SSF55874">
    <property type="entry name" value="ATPase domain of HSP90 chaperone/DNA topoisomerase II/histidine kinase"/>
    <property type="match status" value="1"/>
</dbReference>
<evidence type="ECO:0000256" key="7">
    <source>
        <dbReference type="ARBA" id="ARBA00022840"/>
    </source>
</evidence>
<reference evidence="17 18" key="1">
    <citation type="submission" date="2019-02" db="EMBL/GenBank/DDBJ databases">
        <title>Bacterial novel species Emticicia sp. 17J42-9 isolated from soil.</title>
        <authorList>
            <person name="Jung H.-Y."/>
        </authorList>
    </citation>
    <scope>NUCLEOTIDE SEQUENCE [LARGE SCALE GENOMIC DNA]</scope>
    <source>
        <strain evidence="17 18">17J42-9</strain>
    </source>
</reference>
<name>A0A4V1ZCK4_9BACT</name>
<dbReference type="Pfam" id="PF00512">
    <property type="entry name" value="HisKA"/>
    <property type="match status" value="1"/>
</dbReference>
<dbReference type="SMART" id="SM00342">
    <property type="entry name" value="HTH_ARAC"/>
    <property type="match status" value="1"/>
</dbReference>
<keyword evidence="12" id="KW-0472">Membrane</keyword>
<sequence>MLKRILLLQLVCITCLAQQNLWQSISIANGLSQGMIYDMMQDRQGFMWIATKDGLNRYDGYNFKVFTHNPYKEYSISGNTCTAMLEDSQGRIWVSTEKDGLNLFDPKTQRFYHANPPIAANESVFIITFIKEDIAGNVWLITDNPDKVFFIAEKGYPNKPDFSEWFQKPAATTKARAQFKFDSHSIGVRFIKDFFWREHLIDTPKEEFKVLQDKQKRYWVVGQDKVICYEGQTIIKTIPFPPAGIPVINQFADQSIAISNQQYLWVFKPEELLKTDQLNPQNALATMPALLKGIREFFKDKNENIWAGTYGYGLLKLNNNFKLFHSILPLYSPSHLLESREGKLFMHGNYRPRYRFYEIDPVANTIVQIPVEINHPNYVQDALFQSKNGNYYLIHHILESKYMSSYSANWQLLKQYDITQYSNPFNHSHKFIEEKDGQLWIGMANGNLLKLNTQTEQFQHFSYQHILPKNNSLTETFAFYQDDNQVFWIGTQKGLIKAENLTTRPNYTIFKNSKTDEQSLSNDFVSAIINDPYQPQRYLWVSTKGGGLERLDKQTGKFGHFTEEQGLPNRVVYGILPDDKNNLWLSTNRGLSRFNPKTFTFTNYNKSDGLQDDEFNTNSYYKGLSGKLFFGGINGISIVDPKDVGYNKQAPIVKMIGLKINNKNVDVNTEEIILKLPVEQLDRLEVAHDQNQLSLEFGIMDFTNPVKNRYRYQLVGIDDDWVEAGTNHVANYAQLPSGSYTFKVMGTVDGEIWSKPIALAIRVNPPFYLSWWAYLIYLTVFIYVVYRLYQNQLNRVRLQEQLLYKDKEAERLAELDSLKTRFFANISHEFRTPLTLLSGPLADFSKKYPNESMFGVMQRNLSRLQNLINQMLDLSKLEAGKMSPQIQHGNLAGFVKQFLSSFDSLAPNKRIQFIYDKSQTQQSAYYDTDKLEKIITNLLSNAFKFTPNDGKIEIKTIYTENQFTLIVKDTGIGIEQERLPFIFDRFYQVEDSTSLKSYTRNYEGTGIGLALVKELVDVLKGTISVESQVGVGTQFTVTIPTDKATWEGLITEQSSAVPADSLKTVEAEVAIVNGNAKPEKAVENPVDNEQPILLIIEDNDDLRAYIRSHFELSYQIVEAVDGQDGYEKAIALIPDVVICDLMMPRLDGFSFCKLVKSDMRTNHIPVIMLTARAALEDRLEGLELGADDYLAKPFNTEELHIRVRNLISIRQALHQKYSQTIITQKAQVNAPKTNTLDEQFLERLNDIIDKNLLNTDFNISLLADETSMTTGQLRRKLKAITNQNIVEFIRDYRLQKAAQLLKNKSVSVSDVAYQVGFESLPYFSKIFFENFGKNPSEWNS</sequence>
<evidence type="ECO:0000259" key="16">
    <source>
        <dbReference type="PROSITE" id="PS50110"/>
    </source>
</evidence>
<dbReference type="GO" id="GO:0003700">
    <property type="term" value="F:DNA-binding transcription factor activity"/>
    <property type="evidence" value="ECO:0007669"/>
    <property type="project" value="InterPro"/>
</dbReference>
<dbReference type="OrthoDB" id="9797097at2"/>
<dbReference type="InterPro" id="IPR011123">
    <property type="entry name" value="Y_Y_Y"/>
</dbReference>
<gene>
    <name evidence="17" type="ORF">EWM59_24460</name>
</gene>
<evidence type="ECO:0000259" key="15">
    <source>
        <dbReference type="PROSITE" id="PS50109"/>
    </source>
</evidence>
<keyword evidence="12" id="KW-1133">Transmembrane helix</keyword>
<dbReference type="Gene3D" id="1.10.10.60">
    <property type="entry name" value="Homeodomain-like"/>
    <property type="match status" value="1"/>
</dbReference>
<dbReference type="Pfam" id="PF02518">
    <property type="entry name" value="HATPase_c"/>
    <property type="match status" value="1"/>
</dbReference>
<dbReference type="SUPFAM" id="SSF52172">
    <property type="entry name" value="CheY-like"/>
    <property type="match status" value="1"/>
</dbReference>
<accession>A0A4V1ZCK4</accession>
<keyword evidence="7" id="KW-0067">ATP-binding</keyword>
<keyword evidence="3 11" id="KW-0597">Phosphoprotein</keyword>
<dbReference type="InterPro" id="IPR009057">
    <property type="entry name" value="Homeodomain-like_sf"/>
</dbReference>
<feature type="domain" description="Response regulatory" evidence="16">
    <location>
        <begin position="1092"/>
        <end position="1207"/>
    </location>
</feature>